<gene>
    <name evidence="1" type="ORF">GIL414_LOCUS61845</name>
</gene>
<protein>
    <submittedName>
        <fullName evidence="1">Uncharacterized protein</fullName>
    </submittedName>
</protein>
<reference evidence="1" key="1">
    <citation type="submission" date="2021-02" db="EMBL/GenBank/DDBJ databases">
        <authorList>
            <person name="Nowell W R."/>
        </authorList>
    </citation>
    <scope>NUCLEOTIDE SEQUENCE</scope>
</reference>
<comment type="caution">
    <text evidence="1">The sequence shown here is derived from an EMBL/GenBank/DDBJ whole genome shotgun (WGS) entry which is preliminary data.</text>
</comment>
<feature type="non-terminal residue" evidence="1">
    <location>
        <position position="1"/>
    </location>
</feature>
<dbReference type="Proteomes" id="UP000681720">
    <property type="component" value="Unassembled WGS sequence"/>
</dbReference>
<feature type="non-terminal residue" evidence="1">
    <location>
        <position position="57"/>
    </location>
</feature>
<name>A0A8S3ET73_9BILA</name>
<organism evidence="1 2">
    <name type="scientific">Rotaria magnacalcarata</name>
    <dbReference type="NCBI Taxonomy" id="392030"/>
    <lineage>
        <taxon>Eukaryota</taxon>
        <taxon>Metazoa</taxon>
        <taxon>Spiralia</taxon>
        <taxon>Gnathifera</taxon>
        <taxon>Rotifera</taxon>
        <taxon>Eurotatoria</taxon>
        <taxon>Bdelloidea</taxon>
        <taxon>Philodinida</taxon>
        <taxon>Philodinidae</taxon>
        <taxon>Rotaria</taxon>
    </lineage>
</organism>
<evidence type="ECO:0000313" key="1">
    <source>
        <dbReference type="EMBL" id="CAF5083404.1"/>
    </source>
</evidence>
<dbReference type="EMBL" id="CAJOBJ010245133">
    <property type="protein sequence ID" value="CAF5083404.1"/>
    <property type="molecule type" value="Genomic_DNA"/>
</dbReference>
<dbReference type="AlphaFoldDB" id="A0A8S3ET73"/>
<evidence type="ECO:0000313" key="2">
    <source>
        <dbReference type="Proteomes" id="UP000681720"/>
    </source>
</evidence>
<sequence>MQEIYETINILAGGIQTLNDDTQRLSSESIKLQSSIESLTQDIGSLKLSVQEKSSFL</sequence>
<accession>A0A8S3ET73</accession>
<proteinExistence type="predicted"/>